<dbReference type="Pfam" id="PF07508">
    <property type="entry name" value="Recombinase"/>
    <property type="match status" value="1"/>
</dbReference>
<organism evidence="2 3">
    <name type="scientific">Acetivibrio ethanolgignens</name>
    <dbReference type="NCBI Taxonomy" id="290052"/>
    <lineage>
        <taxon>Bacteria</taxon>
        <taxon>Bacillati</taxon>
        <taxon>Bacillota</taxon>
        <taxon>Clostridia</taxon>
        <taxon>Eubacteriales</taxon>
        <taxon>Oscillospiraceae</taxon>
        <taxon>Acetivibrio</taxon>
    </lineage>
</organism>
<dbReference type="EMBL" id="LNAM01000035">
    <property type="protein sequence ID" value="KSV60215.1"/>
    <property type="molecule type" value="Genomic_DNA"/>
</dbReference>
<evidence type="ECO:0000313" key="2">
    <source>
        <dbReference type="EMBL" id="KSV60215.1"/>
    </source>
</evidence>
<dbReference type="STRING" id="290052.ASU35_06570"/>
<dbReference type="InterPro" id="IPR011109">
    <property type="entry name" value="DNA_bind_recombinase_dom"/>
</dbReference>
<dbReference type="InterPro" id="IPR036162">
    <property type="entry name" value="Resolvase-like_N_sf"/>
</dbReference>
<reference evidence="2 3" key="1">
    <citation type="submission" date="2015-11" db="EMBL/GenBank/DDBJ databases">
        <title>Butyribacter intestini gen. nov., sp. nov., a butyric acid-producing bacterium of the family Lachnospiraceae isolated from the human faeces.</title>
        <authorList>
            <person name="Zou Y."/>
            <person name="Xue W."/>
            <person name="Luo G."/>
            <person name="Lv M."/>
        </authorList>
    </citation>
    <scope>NUCLEOTIDE SEQUENCE [LARGE SCALE GENOMIC DNA]</scope>
    <source>
        <strain evidence="2 3">ACET-33324</strain>
    </source>
</reference>
<gene>
    <name evidence="2" type="ORF">ASU35_06570</name>
</gene>
<evidence type="ECO:0000313" key="3">
    <source>
        <dbReference type="Proteomes" id="UP000054874"/>
    </source>
</evidence>
<evidence type="ECO:0000259" key="1">
    <source>
        <dbReference type="PROSITE" id="PS51737"/>
    </source>
</evidence>
<dbReference type="OrthoDB" id="9784557at2"/>
<dbReference type="PANTHER" id="PTHR30461:SF23">
    <property type="entry name" value="DNA RECOMBINASE-RELATED"/>
    <property type="match status" value="1"/>
</dbReference>
<dbReference type="Proteomes" id="UP000054874">
    <property type="component" value="Unassembled WGS sequence"/>
</dbReference>
<protein>
    <recommendedName>
        <fullName evidence="1">Recombinase domain-containing protein</fullName>
    </recommendedName>
</protein>
<dbReference type="InterPro" id="IPR006119">
    <property type="entry name" value="Resolv_N"/>
</dbReference>
<proteinExistence type="predicted"/>
<dbReference type="RefSeq" id="WP_058351619.1">
    <property type="nucleotide sequence ID" value="NZ_CABMMD010000035.1"/>
</dbReference>
<dbReference type="SUPFAM" id="SSF53041">
    <property type="entry name" value="Resolvase-like"/>
    <property type="match status" value="1"/>
</dbReference>
<dbReference type="PANTHER" id="PTHR30461">
    <property type="entry name" value="DNA-INVERTASE FROM LAMBDOID PROPHAGE"/>
    <property type="match status" value="1"/>
</dbReference>
<keyword evidence="3" id="KW-1185">Reference proteome</keyword>
<dbReference type="InterPro" id="IPR050639">
    <property type="entry name" value="SSR_resolvase"/>
</dbReference>
<dbReference type="PROSITE" id="PS51737">
    <property type="entry name" value="RECOMBINASE_DNA_BIND"/>
    <property type="match status" value="1"/>
</dbReference>
<sequence length="507" mass="58333">MDKTIALYMRLSDEDDNLAAHEESNSISHQRKLMLDHIQKLPELKDCNIMEFSDDGYSGADFSRPNFVKMMDLVKAGKIQVIVTKDYSRLGRDYLEVGNYMECIFPVLQVRYISVNDNYDSANSFGSTGGMSVALKNLVNALYCKDASKKVRAAKAVLAKQGKYIAAFAPFGYQKSEDDKHMLVPDPVTAPVVQQIFELAIKGMKYTEIANYLNNNGYDSIFEYYQKIGVKRCYDRDIGEHMWSASTVMEILYNEVYIGSVINNKTADNIDTGHQVVQRDKEDWIIVENCHEPLVSVEDFKLAHKIIARREVTKRKPNGKWRKSYIRCGICGKGLCKYGNKSSYRCHNGHVSRIRGKELEAALLDIARNMALSQLHEFELKTNSGNCPDNLEREIESLKKSKAHYAKLKFEIYDDYTKANITRDQMAKKTAEVKQKIAEIESLITEKQETLDMQKDLFLDAKQEQLTKLSKLDEFDEEVIRYLIDYVLVYDNEHIEIRWNFDDFQAG</sequence>
<comment type="caution">
    <text evidence="2">The sequence shown here is derived from an EMBL/GenBank/DDBJ whole genome shotgun (WGS) entry which is preliminary data.</text>
</comment>
<dbReference type="SMART" id="SM00857">
    <property type="entry name" value="Resolvase"/>
    <property type="match status" value="1"/>
</dbReference>
<dbReference type="AlphaFoldDB" id="A0A0V8QI27"/>
<dbReference type="Pfam" id="PF00239">
    <property type="entry name" value="Resolvase"/>
    <property type="match status" value="1"/>
</dbReference>
<dbReference type="InterPro" id="IPR038109">
    <property type="entry name" value="DNA_bind_recomb_sf"/>
</dbReference>
<dbReference type="Gene3D" id="3.40.50.1390">
    <property type="entry name" value="Resolvase, N-terminal catalytic domain"/>
    <property type="match status" value="1"/>
</dbReference>
<dbReference type="GO" id="GO:0003677">
    <property type="term" value="F:DNA binding"/>
    <property type="evidence" value="ECO:0007669"/>
    <property type="project" value="InterPro"/>
</dbReference>
<feature type="domain" description="Recombinase" evidence="1">
    <location>
        <begin position="170"/>
        <end position="313"/>
    </location>
</feature>
<name>A0A0V8QI27_9FIRM</name>
<dbReference type="Gene3D" id="3.90.1750.20">
    <property type="entry name" value="Putative Large Serine Recombinase, Chain B, Domain 2"/>
    <property type="match status" value="1"/>
</dbReference>
<accession>A0A0V8QI27</accession>
<dbReference type="GO" id="GO:0000150">
    <property type="term" value="F:DNA strand exchange activity"/>
    <property type="evidence" value="ECO:0007669"/>
    <property type="project" value="InterPro"/>
</dbReference>